<protein>
    <submittedName>
        <fullName evidence="1">Uncharacterized protein</fullName>
    </submittedName>
</protein>
<dbReference type="HOGENOM" id="CLU_582471_0_0_0"/>
<gene>
    <name evidence="1" type="ordered locus">PSMK_24700</name>
</gene>
<evidence type="ECO:0000313" key="1">
    <source>
        <dbReference type="EMBL" id="BAM04629.1"/>
    </source>
</evidence>
<reference evidence="1 2" key="1">
    <citation type="submission" date="2012-02" db="EMBL/GenBank/DDBJ databases">
        <title>Complete genome sequence of Phycisphaera mikurensis NBRC 102666.</title>
        <authorList>
            <person name="Ankai A."/>
            <person name="Hosoyama A."/>
            <person name="Terui Y."/>
            <person name="Sekine M."/>
            <person name="Fukai R."/>
            <person name="Kato Y."/>
            <person name="Nakamura S."/>
            <person name="Yamada-Narita S."/>
            <person name="Kawakoshi A."/>
            <person name="Fukunaga Y."/>
            <person name="Yamazaki S."/>
            <person name="Fujita N."/>
        </authorList>
    </citation>
    <scope>NUCLEOTIDE SEQUENCE [LARGE SCALE GENOMIC DNA]</scope>
    <source>
        <strain evidence="2">NBRC 102666 / KCTC 22515 / FYK2301M01</strain>
    </source>
</reference>
<dbReference type="eggNOG" id="COG3014">
    <property type="taxonomic scope" value="Bacteria"/>
</dbReference>
<dbReference type="Proteomes" id="UP000007881">
    <property type="component" value="Chromosome"/>
</dbReference>
<evidence type="ECO:0000313" key="2">
    <source>
        <dbReference type="Proteomes" id="UP000007881"/>
    </source>
</evidence>
<dbReference type="KEGG" id="phm:PSMK_24700"/>
<sequence>MDALPPAPRFLLCLLVVLPLWPGVVGCTSTSDRILEFQSRYDHRALASAEAAAERSLRRDHRRHAIYWNLELGKTRFERGDHAGALQAWGAAEEGMDRWAVRPPFRLRETVATTSWNDLLLPYRGRVTERLLMHTYQSLAALFLGDTERAQVFRRRAWRTQLEAEQVFGDDLAADRAAFERRLGSAVPDAAVERSARSVTSRWDDRVRGPYATLLNPFTTHQAALMALAEGSTAEAEGLLARAAAMVPGNRFVQADRGQRGWLDAGEPLVYVYAELGLVPRRRPENLTVLQGFTGVSSLPLPVLVPAEGRARGVVADADRGASGTTRGASGPVRGVELADLGAATAAAFEREFPGVLLRAVTGLAAKEAATAAAMNQARSPEEALAVLVGGSLWKLAAAEPDLRGWSSLGDAVDLLRVPRPADGRLRLEVVGGRGAGVDLILPEAQAILVYLRSVDGERVRADVAVLAR</sequence>
<keyword evidence="2" id="KW-1185">Reference proteome</keyword>
<dbReference type="EMBL" id="AP012338">
    <property type="protein sequence ID" value="BAM04629.1"/>
    <property type="molecule type" value="Genomic_DNA"/>
</dbReference>
<proteinExistence type="predicted"/>
<dbReference type="AlphaFoldDB" id="I0IH91"/>
<name>I0IH91_PHYMF</name>
<organism evidence="1 2">
    <name type="scientific">Phycisphaera mikurensis (strain NBRC 102666 / KCTC 22515 / FYK2301M01)</name>
    <dbReference type="NCBI Taxonomy" id="1142394"/>
    <lineage>
        <taxon>Bacteria</taxon>
        <taxon>Pseudomonadati</taxon>
        <taxon>Planctomycetota</taxon>
        <taxon>Phycisphaerae</taxon>
        <taxon>Phycisphaerales</taxon>
        <taxon>Phycisphaeraceae</taxon>
        <taxon>Phycisphaera</taxon>
    </lineage>
</organism>
<accession>I0IH91</accession>